<dbReference type="AlphaFoldDB" id="A0A7C1CDY6"/>
<dbReference type="GO" id="GO:0006355">
    <property type="term" value="P:regulation of DNA-templated transcription"/>
    <property type="evidence" value="ECO:0007669"/>
    <property type="project" value="InterPro"/>
</dbReference>
<dbReference type="SUPFAM" id="SSF47598">
    <property type="entry name" value="Ribbon-helix-helix"/>
    <property type="match status" value="1"/>
</dbReference>
<dbReference type="InterPro" id="IPR010985">
    <property type="entry name" value="Ribbon_hlx_hlx"/>
</dbReference>
<sequence>MLPADLYLELKKRATEENRSVREIVIEALLEYFSKPRKSDRNRLIQLLTTPIEGASAEDYKEYEYDDI</sequence>
<organism evidence="1">
    <name type="scientific">Thermofilum adornatum</name>
    <dbReference type="NCBI Taxonomy" id="1365176"/>
    <lineage>
        <taxon>Archaea</taxon>
        <taxon>Thermoproteota</taxon>
        <taxon>Thermoprotei</taxon>
        <taxon>Thermofilales</taxon>
        <taxon>Thermofilaceae</taxon>
        <taxon>Thermofilum</taxon>
    </lineage>
</organism>
<name>A0A7C1CDY6_9CREN</name>
<accession>A0A7C1CDY6</accession>
<protein>
    <submittedName>
        <fullName evidence="1">Uncharacterized protein</fullName>
    </submittedName>
</protein>
<comment type="caution">
    <text evidence="1">The sequence shown here is derived from an EMBL/GenBank/DDBJ whole genome shotgun (WGS) entry which is preliminary data.</text>
</comment>
<evidence type="ECO:0000313" key="1">
    <source>
        <dbReference type="EMBL" id="HDP15340.1"/>
    </source>
</evidence>
<dbReference type="EMBL" id="DSAY01000110">
    <property type="protein sequence ID" value="HDP15340.1"/>
    <property type="molecule type" value="Genomic_DNA"/>
</dbReference>
<gene>
    <name evidence="1" type="ORF">ENN26_06165</name>
</gene>
<proteinExistence type="predicted"/>
<reference evidence="1" key="1">
    <citation type="journal article" date="2020" name="mSystems">
        <title>Genome- and Community-Level Interaction Insights into Carbon Utilization and Element Cycling Functions of Hydrothermarchaeota in Hydrothermal Sediment.</title>
        <authorList>
            <person name="Zhou Z."/>
            <person name="Liu Y."/>
            <person name="Xu W."/>
            <person name="Pan J."/>
            <person name="Luo Z.H."/>
            <person name="Li M."/>
        </authorList>
    </citation>
    <scope>NUCLEOTIDE SEQUENCE [LARGE SCALE GENOMIC DNA]</scope>
    <source>
        <strain evidence="1">SpSt-116</strain>
    </source>
</reference>